<evidence type="ECO:0000313" key="1">
    <source>
        <dbReference type="EMBL" id="KAK5082322.1"/>
    </source>
</evidence>
<comment type="caution">
    <text evidence="1">The sequence shown here is derived from an EMBL/GenBank/DDBJ whole genome shotgun (WGS) entry which is preliminary data.</text>
</comment>
<sequence length="189" mass="21698">MNPPPILVMLEPGRSNPHWHTALAAFDSIEATSTGSGTKKLEALEPVHIRERGNLLNDISRSEDAYEVSKHVKDQGTRDSGIVTPHLAKWLTLYDLDQKILKKIDSTPVLGSSLEWRMTYWEQTKEFCRRDKRKLEGELQWWKDNDSVEYQHLVNCGIVQELDAIVTRVKLVLRELRLGPYGGINYDDD</sequence>
<name>A0AAN7SV45_9EURO</name>
<protein>
    <submittedName>
        <fullName evidence="1">Uncharacterized protein</fullName>
    </submittedName>
</protein>
<proteinExistence type="predicted"/>
<dbReference type="AlphaFoldDB" id="A0AAN7SV45"/>
<organism evidence="1 2">
    <name type="scientific">Lithohypha guttulata</name>
    <dbReference type="NCBI Taxonomy" id="1690604"/>
    <lineage>
        <taxon>Eukaryota</taxon>
        <taxon>Fungi</taxon>
        <taxon>Dikarya</taxon>
        <taxon>Ascomycota</taxon>
        <taxon>Pezizomycotina</taxon>
        <taxon>Eurotiomycetes</taxon>
        <taxon>Chaetothyriomycetidae</taxon>
        <taxon>Chaetothyriales</taxon>
        <taxon>Trichomeriaceae</taxon>
        <taxon>Lithohypha</taxon>
    </lineage>
</organism>
<reference evidence="1 2" key="1">
    <citation type="submission" date="2023-08" db="EMBL/GenBank/DDBJ databases">
        <title>Black Yeasts Isolated from many extreme environments.</title>
        <authorList>
            <person name="Coleine C."/>
            <person name="Stajich J.E."/>
            <person name="Selbmann L."/>
        </authorList>
    </citation>
    <scope>NUCLEOTIDE SEQUENCE [LARGE SCALE GENOMIC DNA]</scope>
    <source>
        <strain evidence="1 2">CCFEE 5910</strain>
    </source>
</reference>
<evidence type="ECO:0000313" key="2">
    <source>
        <dbReference type="Proteomes" id="UP001309876"/>
    </source>
</evidence>
<dbReference type="EMBL" id="JAVRRJ010000008">
    <property type="protein sequence ID" value="KAK5082322.1"/>
    <property type="molecule type" value="Genomic_DNA"/>
</dbReference>
<accession>A0AAN7SV45</accession>
<dbReference type="Proteomes" id="UP001309876">
    <property type="component" value="Unassembled WGS sequence"/>
</dbReference>
<keyword evidence="2" id="KW-1185">Reference proteome</keyword>
<gene>
    <name evidence="1" type="ORF">LTR05_007468</name>
</gene>